<feature type="compositionally biased region" description="Basic and acidic residues" evidence="11">
    <location>
        <begin position="212"/>
        <end position="224"/>
    </location>
</feature>
<feature type="compositionally biased region" description="Low complexity" evidence="11">
    <location>
        <begin position="766"/>
        <end position="782"/>
    </location>
</feature>
<evidence type="ECO:0000259" key="12">
    <source>
        <dbReference type="PROSITE" id="PS50011"/>
    </source>
</evidence>
<feature type="domain" description="Response regulatory" evidence="13">
    <location>
        <begin position="1514"/>
        <end position="1628"/>
    </location>
</feature>
<dbReference type="EC" id="2.7.11.1" evidence="1"/>
<feature type="region of interest" description="Disordered" evidence="11">
    <location>
        <begin position="1474"/>
        <end position="1502"/>
    </location>
</feature>
<dbReference type="Gene3D" id="3.40.50.2300">
    <property type="match status" value="1"/>
</dbReference>
<dbReference type="InterPro" id="IPR001789">
    <property type="entry name" value="Sig_transdc_resp-reg_receiver"/>
</dbReference>
<feature type="region of interest" description="Disordered" evidence="11">
    <location>
        <begin position="1354"/>
        <end position="1375"/>
    </location>
</feature>
<evidence type="ECO:0000259" key="14">
    <source>
        <dbReference type="PROSITE" id="PS50112"/>
    </source>
</evidence>
<feature type="region of interest" description="Disordered" evidence="11">
    <location>
        <begin position="578"/>
        <end position="612"/>
    </location>
</feature>
<dbReference type="Proteomes" id="UP000092555">
    <property type="component" value="Unassembled WGS sequence"/>
</dbReference>
<dbReference type="GO" id="GO:1900445">
    <property type="term" value="P:positive regulation of filamentous growth of a population of unicellular organisms in response to biotic stimulus"/>
    <property type="evidence" value="ECO:0007669"/>
    <property type="project" value="UniProtKB-ARBA"/>
</dbReference>
<evidence type="ECO:0000256" key="2">
    <source>
        <dbReference type="ARBA" id="ARBA00022527"/>
    </source>
</evidence>
<dbReference type="PROSITE" id="PS50112">
    <property type="entry name" value="PAS"/>
    <property type="match status" value="1"/>
</dbReference>
<evidence type="ECO:0000256" key="4">
    <source>
        <dbReference type="ARBA" id="ARBA00022679"/>
    </source>
</evidence>
<dbReference type="PROSITE" id="PS50110">
    <property type="entry name" value="RESPONSE_REGULATORY"/>
    <property type="match status" value="1"/>
</dbReference>
<dbReference type="GO" id="GO:0000160">
    <property type="term" value="P:phosphorelay signal transduction system"/>
    <property type="evidence" value="ECO:0007669"/>
    <property type="project" value="InterPro"/>
</dbReference>
<dbReference type="SMART" id="SM00220">
    <property type="entry name" value="S_TKc"/>
    <property type="match status" value="1"/>
</dbReference>
<feature type="compositionally biased region" description="Polar residues" evidence="11">
    <location>
        <begin position="1423"/>
        <end position="1434"/>
    </location>
</feature>
<feature type="compositionally biased region" description="Polar residues" evidence="11">
    <location>
        <begin position="1291"/>
        <end position="1311"/>
    </location>
</feature>
<proteinExistence type="predicted"/>
<dbReference type="Gene3D" id="1.10.510.10">
    <property type="entry name" value="Transferase(Phosphotransferase) domain 1"/>
    <property type="match status" value="2"/>
</dbReference>
<dbReference type="InterPro" id="IPR000719">
    <property type="entry name" value="Prot_kinase_dom"/>
</dbReference>
<dbReference type="GO" id="GO:0005634">
    <property type="term" value="C:nucleus"/>
    <property type="evidence" value="ECO:0007669"/>
    <property type="project" value="TreeGrafter"/>
</dbReference>
<dbReference type="FunFam" id="3.30.200.20:FF:001008">
    <property type="entry name" value="Serine/threonine-protein kinase cek1"/>
    <property type="match status" value="1"/>
</dbReference>
<keyword evidence="4" id="KW-0808">Transferase</keyword>
<protein>
    <recommendedName>
        <fullName evidence="1">non-specific serine/threonine protein kinase</fullName>
        <ecNumber evidence="1">2.7.11.1</ecNumber>
    </recommendedName>
</protein>
<feature type="region of interest" description="Disordered" evidence="11">
    <location>
        <begin position="128"/>
        <end position="239"/>
    </location>
</feature>
<feature type="compositionally biased region" description="Acidic residues" evidence="11">
    <location>
        <begin position="179"/>
        <end position="211"/>
    </location>
</feature>
<feature type="region of interest" description="Disordered" evidence="11">
    <location>
        <begin position="1398"/>
        <end position="1434"/>
    </location>
</feature>
<dbReference type="InterPro" id="IPR050236">
    <property type="entry name" value="Ser_Thr_kinase_AGC"/>
</dbReference>
<keyword evidence="5" id="KW-0547">Nucleotide-binding</keyword>
<evidence type="ECO:0000256" key="1">
    <source>
        <dbReference type="ARBA" id="ARBA00012513"/>
    </source>
</evidence>
<name>A0A1A0H9X4_9ASCO</name>
<feature type="compositionally biased region" description="Acidic residues" evidence="11">
    <location>
        <begin position="162"/>
        <end position="171"/>
    </location>
</feature>
<organism evidence="16 17">
    <name type="scientific">Metschnikowia bicuspidata var. bicuspidata NRRL YB-4993</name>
    <dbReference type="NCBI Taxonomy" id="869754"/>
    <lineage>
        <taxon>Eukaryota</taxon>
        <taxon>Fungi</taxon>
        <taxon>Dikarya</taxon>
        <taxon>Ascomycota</taxon>
        <taxon>Saccharomycotina</taxon>
        <taxon>Pichiomycetes</taxon>
        <taxon>Metschnikowiaceae</taxon>
        <taxon>Metschnikowia</taxon>
    </lineage>
</organism>
<evidence type="ECO:0000256" key="5">
    <source>
        <dbReference type="ARBA" id="ARBA00022741"/>
    </source>
</evidence>
<evidence type="ECO:0000256" key="9">
    <source>
        <dbReference type="ARBA" id="ARBA00048679"/>
    </source>
</evidence>
<dbReference type="InterPro" id="IPR011006">
    <property type="entry name" value="CheY-like_superfamily"/>
</dbReference>
<comment type="caution">
    <text evidence="16">The sequence shown here is derived from an EMBL/GenBank/DDBJ whole genome shotgun (WGS) entry which is preliminary data.</text>
</comment>
<dbReference type="CDD" id="cd00130">
    <property type="entry name" value="PAS"/>
    <property type="match status" value="1"/>
</dbReference>
<feature type="compositionally biased region" description="Polar residues" evidence="11">
    <location>
        <begin position="599"/>
        <end position="612"/>
    </location>
</feature>
<dbReference type="PROSITE" id="PS00108">
    <property type="entry name" value="PROTEIN_KINASE_ST"/>
    <property type="match status" value="1"/>
</dbReference>
<dbReference type="GO" id="GO:0006950">
    <property type="term" value="P:response to stress"/>
    <property type="evidence" value="ECO:0007669"/>
    <property type="project" value="UniProtKB-ARBA"/>
</dbReference>
<feature type="region of interest" description="Disordered" evidence="11">
    <location>
        <begin position="734"/>
        <end position="795"/>
    </location>
</feature>
<dbReference type="SMART" id="SM00448">
    <property type="entry name" value="REC"/>
    <property type="match status" value="1"/>
</dbReference>
<dbReference type="OrthoDB" id="162894at2759"/>
<feature type="region of interest" description="Disordered" evidence="11">
    <location>
        <begin position="1057"/>
        <end position="1088"/>
    </location>
</feature>
<feature type="region of interest" description="Disordered" evidence="11">
    <location>
        <begin position="1276"/>
        <end position="1320"/>
    </location>
</feature>
<dbReference type="InterPro" id="IPR000961">
    <property type="entry name" value="AGC-kinase_C"/>
</dbReference>
<dbReference type="GeneID" id="30027930"/>
<feature type="domain" description="PAS" evidence="14">
    <location>
        <begin position="56"/>
        <end position="86"/>
    </location>
</feature>
<keyword evidence="17" id="KW-1185">Reference proteome</keyword>
<dbReference type="RefSeq" id="XP_018711195.1">
    <property type="nucleotide sequence ID" value="XM_018854954.1"/>
</dbReference>
<dbReference type="SUPFAM" id="SSF56112">
    <property type="entry name" value="Protein kinase-like (PK-like)"/>
    <property type="match status" value="1"/>
</dbReference>
<feature type="compositionally biased region" description="Low complexity" evidence="11">
    <location>
        <begin position="740"/>
        <end position="750"/>
    </location>
</feature>
<keyword evidence="2" id="KW-0723">Serine/threonine-protein kinase</keyword>
<dbReference type="InterPro" id="IPR011009">
    <property type="entry name" value="Kinase-like_dom_sf"/>
</dbReference>
<dbReference type="InterPro" id="IPR008271">
    <property type="entry name" value="Ser/Thr_kinase_AS"/>
</dbReference>
<dbReference type="PANTHER" id="PTHR24356:SF1">
    <property type="entry name" value="SERINE_THREONINE-PROTEIN KINASE GREATWALL"/>
    <property type="match status" value="1"/>
</dbReference>
<feature type="domain" description="Protein kinase" evidence="12">
    <location>
        <begin position="808"/>
        <end position="1236"/>
    </location>
</feature>
<dbReference type="SUPFAM" id="SSF52172">
    <property type="entry name" value="CheY-like"/>
    <property type="match status" value="1"/>
</dbReference>
<evidence type="ECO:0000259" key="13">
    <source>
        <dbReference type="PROSITE" id="PS50110"/>
    </source>
</evidence>
<evidence type="ECO:0000256" key="6">
    <source>
        <dbReference type="ARBA" id="ARBA00022777"/>
    </source>
</evidence>
<comment type="caution">
    <text evidence="10">Lacks conserved residue(s) required for the propagation of feature annotation.</text>
</comment>
<evidence type="ECO:0000313" key="16">
    <source>
        <dbReference type="EMBL" id="OBA20673.1"/>
    </source>
</evidence>
<evidence type="ECO:0000256" key="11">
    <source>
        <dbReference type="SAM" id="MobiDB-lite"/>
    </source>
</evidence>
<evidence type="ECO:0000256" key="8">
    <source>
        <dbReference type="ARBA" id="ARBA00047899"/>
    </source>
</evidence>
<dbReference type="InterPro" id="IPR035965">
    <property type="entry name" value="PAS-like_dom_sf"/>
</dbReference>
<accession>A0A1A0H9X4</accession>
<dbReference type="Pfam" id="PF00072">
    <property type="entry name" value="Response_reg"/>
    <property type="match status" value="1"/>
</dbReference>
<feature type="compositionally biased region" description="Low complexity" evidence="11">
    <location>
        <begin position="1064"/>
        <end position="1077"/>
    </location>
</feature>
<gene>
    <name evidence="16" type="ORF">METBIDRAFT_202763</name>
</gene>
<dbReference type="FunFam" id="1.10.510.10:FF:000340">
    <property type="entry name" value="Serine threonine protein kinase"/>
    <property type="match status" value="1"/>
</dbReference>
<evidence type="ECO:0000256" key="3">
    <source>
        <dbReference type="ARBA" id="ARBA00022553"/>
    </source>
</evidence>
<dbReference type="PROSITE" id="PS51285">
    <property type="entry name" value="AGC_KINASE_CTER"/>
    <property type="match status" value="1"/>
</dbReference>
<feature type="compositionally biased region" description="Low complexity" evidence="11">
    <location>
        <begin position="1485"/>
        <end position="1499"/>
    </location>
</feature>
<dbReference type="PROSITE" id="PS50011">
    <property type="entry name" value="PROTEIN_KINASE_DOM"/>
    <property type="match status" value="1"/>
</dbReference>
<keyword evidence="3" id="KW-0597">Phosphoprotein</keyword>
<feature type="region of interest" description="Disordered" evidence="11">
    <location>
        <begin position="378"/>
        <end position="410"/>
    </location>
</feature>
<dbReference type="GO" id="GO:0005524">
    <property type="term" value="F:ATP binding"/>
    <property type="evidence" value="ECO:0007669"/>
    <property type="project" value="UniProtKB-KW"/>
</dbReference>
<dbReference type="STRING" id="869754.A0A1A0H9X4"/>
<comment type="catalytic activity">
    <reaction evidence="9">
        <text>L-seryl-[protein] + ATP = O-phospho-L-seryl-[protein] + ADP + H(+)</text>
        <dbReference type="Rhea" id="RHEA:17989"/>
        <dbReference type="Rhea" id="RHEA-COMP:9863"/>
        <dbReference type="Rhea" id="RHEA-COMP:11604"/>
        <dbReference type="ChEBI" id="CHEBI:15378"/>
        <dbReference type="ChEBI" id="CHEBI:29999"/>
        <dbReference type="ChEBI" id="CHEBI:30616"/>
        <dbReference type="ChEBI" id="CHEBI:83421"/>
        <dbReference type="ChEBI" id="CHEBI:456216"/>
        <dbReference type="EC" id="2.7.11.1"/>
    </reaction>
</comment>
<dbReference type="PANTHER" id="PTHR24356">
    <property type="entry name" value="SERINE/THREONINE-PROTEIN KINASE"/>
    <property type="match status" value="1"/>
</dbReference>
<feature type="domain" description="AGC-kinase C-terminal" evidence="15">
    <location>
        <begin position="1237"/>
        <end position="1342"/>
    </location>
</feature>
<dbReference type="SUPFAM" id="SSF55785">
    <property type="entry name" value="PYP-like sensor domain (PAS domain)"/>
    <property type="match status" value="1"/>
</dbReference>
<evidence type="ECO:0000313" key="17">
    <source>
        <dbReference type="Proteomes" id="UP000092555"/>
    </source>
</evidence>
<dbReference type="InterPro" id="IPR000014">
    <property type="entry name" value="PAS"/>
</dbReference>
<evidence type="ECO:0000259" key="15">
    <source>
        <dbReference type="PROSITE" id="PS51285"/>
    </source>
</evidence>
<keyword evidence="6" id="KW-0418">Kinase</keyword>
<dbReference type="EMBL" id="LXTC01000004">
    <property type="protein sequence ID" value="OBA20673.1"/>
    <property type="molecule type" value="Genomic_DNA"/>
</dbReference>
<comment type="catalytic activity">
    <reaction evidence="8">
        <text>L-threonyl-[protein] + ATP = O-phospho-L-threonyl-[protein] + ADP + H(+)</text>
        <dbReference type="Rhea" id="RHEA:46608"/>
        <dbReference type="Rhea" id="RHEA-COMP:11060"/>
        <dbReference type="Rhea" id="RHEA-COMP:11605"/>
        <dbReference type="ChEBI" id="CHEBI:15378"/>
        <dbReference type="ChEBI" id="CHEBI:30013"/>
        <dbReference type="ChEBI" id="CHEBI:30616"/>
        <dbReference type="ChEBI" id="CHEBI:61977"/>
        <dbReference type="ChEBI" id="CHEBI:456216"/>
        <dbReference type="EC" id="2.7.11.1"/>
    </reaction>
</comment>
<dbReference type="Pfam" id="PF00069">
    <property type="entry name" value="Pkinase"/>
    <property type="match status" value="2"/>
</dbReference>
<keyword evidence="7" id="KW-0067">ATP-binding</keyword>
<sequence length="1640" mass="178294">MKDVLRQIFHPHSFRGQARQDAPPTRRPQSRAALPGAGLQEQLALRLASAENPAVVMELDMDGRLLYVSKSWERLVGTLVAQLLGRPIGSLLVGSTAADLTVFSDAVTQMAADNASYKVKFVTATNGRAGGAGAENGPRDESQDGSQDESHDGPWGESQDGPLDESQDGPLDESHDGPLDESQDGSQDESQDGPLDESQDGSQDESQDGSQDESHDGPWGESRDAPGPPGSPGSQVSNDGNVIELEAQGIVICHPQTGVPTHSIWTVRPFVPLQLALSIPAALTDLLGFGAEIFEGYLASVREAGIIDERAVPPPKLLLCRICETSFPAWFIEKHSELCLLEHKVEEEVQFCHDAIAEQRELVVRLAAALLPGRPLEYRDMPLAPPQPEPSGDGRAGAGDDLGSRLSGDDLGSRLSGNVLARLSGNDLARLSGNVLDSLSGNVQTSLSGNDQAPLLQKLVDFCDDALLINAAERQEATGAFAFSPNTERALQLVRTWPPLDSPDPALQAMVADTRALVAEKADKMARLLSLLQYSEKIKQEVDDLVVQAVADTVALIREKTRQHESDFLALRRRALPLPKGSPASSPAPPGCLPRPLQTIHSPQPSRVRSPTRSLLGDDFASARRLQSFTPQDLLAGSPSLIDSRTSISPNTSLSKLPAKDLARAMDAMDLSLDSLDASPLHSAIPSPRLHLSPAPYVEKPGLSGLQRNTTARCNQHTPPRPLSGDYSLAHKKMGNRARSSSNLLLPPLSKSDMSPHIATVPMAPPSSSNTPTSAPRGSFSSPRPPLSPLLVSQPASQKAATGGIRDYEILKAISKGAYGSVFLAKRRLTGDYVAIKCLKKGDMIAKNQVLNVRAERAVMMKQTDSPYVAQLHCSFQSKDYLYLVMEYLNGGDCATLLKMLGTLGDKWAKRYIAEVIVGVEDLHQRDIIHRDLKPDNLLIDSHGHLKLTDFGLSRIGVLGRHTYRHRKSSASEHGIELFRRSINNNSLSQSPLVNSIAVESPDLIPNTHKRNLSVTPFSLSPATDQHKFNLGPHGHLTSISSYDSAIPAIPNTKKKSISHFRASSNRSGSASSSIDSPNLRPVNGMPPSESSFALLDDGCEFLMSPSQNEESINSFTLFDPTKASDKVKKFVGTPDYLAPETIKGEIQGEYSDWWSIGCILFEFVYGYPPFHASTPEKVFQNILSGEIDWPALSEEEDLELCAPEAKDLIRGLLTLDYEHRLGYNGAEEIMEHPYFKDIDWNNLYLETPDSFIPILDGPESTEYFDLRGADISQFPQDDPDYTEIEPLRTDLNSDSGSPGTYLSMPSTPTSVKRERRGSKLADTSEFGSFNFRNLNVLEKANKDVINRLKSEHLEHRSSISSSSSESFTPGHNKSRGLSISSNIVNLGSPFKRPVSPAPIANVPLSPGKEKFPTRLGSKKWDSTTTVSTASTGRSLSLARSFSRQVILRTADDLAYSPSSSDNEENATSLYRAHNRKESLRRMDSSASGSSHGTQGTHSPQKEHATFVAHDELDVLYCEPIPIVRHTVSKLMEKQGCIVLPIADGEDLIRRATSKVKFDLIFTALRLAKIEAADAVRLIKCTSGVNANTPIIAITGFAKEALDLGIFDDVLEKPVDGSMIQSLIHKFQLQNVAVESDPED</sequence>
<dbReference type="Gene3D" id="3.30.200.20">
    <property type="entry name" value="Phosphorylase Kinase, domain 1"/>
    <property type="match status" value="2"/>
</dbReference>
<reference evidence="16 17" key="1">
    <citation type="submission" date="2016-05" db="EMBL/GenBank/DDBJ databases">
        <title>Comparative genomics of biotechnologically important yeasts.</title>
        <authorList>
            <consortium name="DOE Joint Genome Institute"/>
            <person name="Riley R."/>
            <person name="Haridas S."/>
            <person name="Wolfe K.H."/>
            <person name="Lopes M.R."/>
            <person name="Hittinger C.T."/>
            <person name="Goker M."/>
            <person name="Salamov A."/>
            <person name="Wisecaver J."/>
            <person name="Long T.M."/>
            <person name="Aerts A.L."/>
            <person name="Barry K."/>
            <person name="Choi C."/>
            <person name="Clum A."/>
            <person name="Coughlan A.Y."/>
            <person name="Deshpande S."/>
            <person name="Douglass A.P."/>
            <person name="Hanson S.J."/>
            <person name="Klenk H.-P."/>
            <person name="LaButti K."/>
            <person name="Lapidus A."/>
            <person name="Lindquist E."/>
            <person name="Lipzen A."/>
            <person name="Meier-kolthoff J.P."/>
            <person name="Ohm R.A."/>
            <person name="Otillar R.P."/>
            <person name="Pangilinan J."/>
            <person name="Peng Y."/>
            <person name="Rokas A."/>
            <person name="Rosa C.A."/>
            <person name="Scheuner C."/>
            <person name="Sibirny A.A."/>
            <person name="Slot J.C."/>
            <person name="Stielow J.B."/>
            <person name="Sun H."/>
            <person name="Kurtzman C.P."/>
            <person name="Blackwell M."/>
            <person name="Grigoriev I.V."/>
            <person name="Jeffries T.W."/>
        </authorList>
    </citation>
    <scope>NUCLEOTIDE SEQUENCE [LARGE SCALE GENOMIC DNA]</scope>
    <source>
        <strain evidence="16 17">NRRL YB-4993</strain>
    </source>
</reference>
<dbReference type="GO" id="GO:0036180">
    <property type="term" value="P:filamentous growth of a population of unicellular organisms in response to biotic stimulus"/>
    <property type="evidence" value="ECO:0007669"/>
    <property type="project" value="UniProtKB-ARBA"/>
</dbReference>
<dbReference type="GO" id="GO:1901992">
    <property type="term" value="P:positive regulation of mitotic cell cycle phase transition"/>
    <property type="evidence" value="ECO:0007669"/>
    <property type="project" value="UniProtKB-ARBA"/>
</dbReference>
<evidence type="ECO:0000256" key="10">
    <source>
        <dbReference type="PROSITE-ProRule" id="PRU00169"/>
    </source>
</evidence>
<dbReference type="GO" id="GO:0004674">
    <property type="term" value="F:protein serine/threonine kinase activity"/>
    <property type="evidence" value="ECO:0007669"/>
    <property type="project" value="UniProtKB-KW"/>
</dbReference>
<dbReference type="GO" id="GO:0005737">
    <property type="term" value="C:cytoplasm"/>
    <property type="evidence" value="ECO:0007669"/>
    <property type="project" value="TreeGrafter"/>
</dbReference>
<evidence type="ECO:0000256" key="7">
    <source>
        <dbReference type="ARBA" id="ARBA00022840"/>
    </source>
</evidence>
<feature type="compositionally biased region" description="Basic and acidic residues" evidence="11">
    <location>
        <begin position="137"/>
        <end position="154"/>
    </location>
</feature>